<sequence length="281" mass="29945">MTAFTVDTELGRLHVEARAGRDRSRPPVLLWHSMFVDSRSWGRLVPLLGDRDVFLVDGPSSGQSEPLRAPADIPACARAAASIVETVGARTGARDVDWVGTAWGGHVGMELAATRPDLVRSLVAISAPTFPVPPALRAKVRVLLPLYRLVGPRGPVRSAIVETLFTDATRRDDPDAVALLDDSLRGSGRAMVAAVQTAILNRTDLLTAATRITCPTLLVATDDRGEWTGGQAQEAAEVMRDARVVTIPAARVIPALEQPRATADAIMGFWAEVAGRVSPSP</sequence>
<organism evidence="2 3">
    <name type="scientific">Williamsia serinedens</name>
    <dbReference type="NCBI Taxonomy" id="391736"/>
    <lineage>
        <taxon>Bacteria</taxon>
        <taxon>Bacillati</taxon>
        <taxon>Actinomycetota</taxon>
        <taxon>Actinomycetes</taxon>
        <taxon>Mycobacteriales</taxon>
        <taxon>Nocardiaceae</taxon>
        <taxon>Williamsia</taxon>
    </lineage>
</organism>
<evidence type="ECO:0000259" key="1">
    <source>
        <dbReference type="Pfam" id="PF00561"/>
    </source>
</evidence>
<keyword evidence="3" id="KW-1185">Reference proteome</keyword>
<dbReference type="EMBL" id="JAMTCG010000001">
    <property type="protein sequence ID" value="MCP2159515.1"/>
    <property type="molecule type" value="Genomic_DNA"/>
</dbReference>
<dbReference type="InterPro" id="IPR050266">
    <property type="entry name" value="AB_hydrolase_sf"/>
</dbReference>
<name>A0ABT1GX09_9NOCA</name>
<feature type="domain" description="AB hydrolase-1" evidence="1">
    <location>
        <begin position="26"/>
        <end position="144"/>
    </location>
</feature>
<proteinExistence type="predicted"/>
<accession>A0ABT1GX09</accession>
<dbReference type="SUPFAM" id="SSF53474">
    <property type="entry name" value="alpha/beta-Hydrolases"/>
    <property type="match status" value="1"/>
</dbReference>
<dbReference type="InterPro" id="IPR000073">
    <property type="entry name" value="AB_hydrolase_1"/>
</dbReference>
<protein>
    <submittedName>
        <fullName evidence="2">Pimeloyl-ACP methyl ester carboxylesterase</fullName>
    </submittedName>
</protein>
<comment type="caution">
    <text evidence="2">The sequence shown here is derived from an EMBL/GenBank/DDBJ whole genome shotgun (WGS) entry which is preliminary data.</text>
</comment>
<evidence type="ECO:0000313" key="2">
    <source>
        <dbReference type="EMBL" id="MCP2159515.1"/>
    </source>
</evidence>
<dbReference type="InterPro" id="IPR029058">
    <property type="entry name" value="AB_hydrolase_fold"/>
</dbReference>
<reference evidence="2 3" key="1">
    <citation type="submission" date="2022-06" db="EMBL/GenBank/DDBJ databases">
        <title>Genomic Encyclopedia of Archaeal and Bacterial Type Strains, Phase II (KMG-II): from individual species to whole genera.</title>
        <authorList>
            <person name="Goeker M."/>
        </authorList>
    </citation>
    <scope>NUCLEOTIDE SEQUENCE [LARGE SCALE GENOMIC DNA]</scope>
    <source>
        <strain evidence="2 3">DSM 45037</strain>
    </source>
</reference>
<gene>
    <name evidence="2" type="ORF">LX12_000679</name>
</gene>
<dbReference type="Pfam" id="PF00561">
    <property type="entry name" value="Abhydrolase_1"/>
    <property type="match status" value="1"/>
</dbReference>
<dbReference type="PANTHER" id="PTHR43798">
    <property type="entry name" value="MONOACYLGLYCEROL LIPASE"/>
    <property type="match status" value="1"/>
</dbReference>
<dbReference type="Proteomes" id="UP001205740">
    <property type="component" value="Unassembled WGS sequence"/>
</dbReference>
<dbReference type="Gene3D" id="3.40.50.1820">
    <property type="entry name" value="alpha/beta hydrolase"/>
    <property type="match status" value="1"/>
</dbReference>
<dbReference type="RefSeq" id="WP_253653076.1">
    <property type="nucleotide sequence ID" value="NZ_BAAAOE010000004.1"/>
</dbReference>
<evidence type="ECO:0000313" key="3">
    <source>
        <dbReference type="Proteomes" id="UP001205740"/>
    </source>
</evidence>